<evidence type="ECO:0000256" key="3">
    <source>
        <dbReference type="SAM" id="MobiDB-lite"/>
    </source>
</evidence>
<dbReference type="InterPro" id="IPR029787">
    <property type="entry name" value="Nucleotide_cyclase"/>
</dbReference>
<feature type="domain" description="PAS" evidence="4">
    <location>
        <begin position="137"/>
        <end position="211"/>
    </location>
</feature>
<dbReference type="GO" id="GO:0052621">
    <property type="term" value="F:diguanylate cyclase activity"/>
    <property type="evidence" value="ECO:0007669"/>
    <property type="project" value="UniProtKB-EC"/>
</dbReference>
<protein>
    <recommendedName>
        <fullName evidence="1">diguanylate cyclase</fullName>
        <ecNumber evidence="1">2.7.7.65</ecNumber>
    </recommendedName>
</protein>
<dbReference type="FunFam" id="3.30.70.270:FF:000001">
    <property type="entry name" value="Diguanylate cyclase domain protein"/>
    <property type="match status" value="1"/>
</dbReference>
<feature type="domain" description="GGDEF" evidence="5">
    <location>
        <begin position="293"/>
        <end position="429"/>
    </location>
</feature>
<dbReference type="RefSeq" id="WP_134756588.1">
    <property type="nucleotide sequence ID" value="NZ_CP038150.1"/>
</dbReference>
<keyword evidence="7" id="KW-1185">Reference proteome</keyword>
<name>A0A4P7CZA5_9BURK</name>
<dbReference type="OrthoDB" id="9813903at2"/>
<dbReference type="SMART" id="SM00091">
    <property type="entry name" value="PAS"/>
    <property type="match status" value="2"/>
</dbReference>
<comment type="catalytic activity">
    <reaction evidence="2">
        <text>2 GTP = 3',3'-c-di-GMP + 2 diphosphate</text>
        <dbReference type="Rhea" id="RHEA:24898"/>
        <dbReference type="ChEBI" id="CHEBI:33019"/>
        <dbReference type="ChEBI" id="CHEBI:37565"/>
        <dbReference type="ChEBI" id="CHEBI:58805"/>
        <dbReference type="EC" id="2.7.7.65"/>
    </reaction>
</comment>
<dbReference type="GO" id="GO:0043709">
    <property type="term" value="P:cell adhesion involved in single-species biofilm formation"/>
    <property type="evidence" value="ECO:0007669"/>
    <property type="project" value="TreeGrafter"/>
</dbReference>
<dbReference type="InterPro" id="IPR050469">
    <property type="entry name" value="Diguanylate_Cyclase"/>
</dbReference>
<dbReference type="Gene3D" id="3.30.450.20">
    <property type="entry name" value="PAS domain"/>
    <property type="match status" value="2"/>
</dbReference>
<evidence type="ECO:0000256" key="1">
    <source>
        <dbReference type="ARBA" id="ARBA00012528"/>
    </source>
</evidence>
<reference evidence="6 7" key="1">
    <citation type="submission" date="2019-03" db="EMBL/GenBank/DDBJ databases">
        <title>Paraburkholderia sp. 7MH5, isolated from subtropical forest soil.</title>
        <authorList>
            <person name="Gao Z.-H."/>
            <person name="Qiu L.-H."/>
        </authorList>
    </citation>
    <scope>NUCLEOTIDE SEQUENCE [LARGE SCALE GENOMIC DNA]</scope>
    <source>
        <strain evidence="6 7">7MH5</strain>
    </source>
</reference>
<dbReference type="InterPro" id="IPR013656">
    <property type="entry name" value="PAS_4"/>
</dbReference>
<dbReference type="GO" id="GO:1902201">
    <property type="term" value="P:negative regulation of bacterial-type flagellum-dependent cell motility"/>
    <property type="evidence" value="ECO:0007669"/>
    <property type="project" value="TreeGrafter"/>
</dbReference>
<dbReference type="SUPFAM" id="SSF55785">
    <property type="entry name" value="PYP-like sensor domain (PAS domain)"/>
    <property type="match status" value="2"/>
</dbReference>
<dbReference type="PANTHER" id="PTHR45138">
    <property type="entry name" value="REGULATORY COMPONENTS OF SENSORY TRANSDUCTION SYSTEM"/>
    <property type="match status" value="1"/>
</dbReference>
<dbReference type="PANTHER" id="PTHR45138:SF9">
    <property type="entry name" value="DIGUANYLATE CYCLASE DGCM-RELATED"/>
    <property type="match status" value="1"/>
</dbReference>
<dbReference type="InterPro" id="IPR000160">
    <property type="entry name" value="GGDEF_dom"/>
</dbReference>
<dbReference type="PROSITE" id="PS50887">
    <property type="entry name" value="GGDEF"/>
    <property type="match status" value="1"/>
</dbReference>
<dbReference type="InterPro" id="IPR043128">
    <property type="entry name" value="Rev_trsase/Diguanyl_cyclase"/>
</dbReference>
<gene>
    <name evidence="6" type="ORF">E1956_31460</name>
</gene>
<dbReference type="GO" id="GO:0006355">
    <property type="term" value="P:regulation of DNA-templated transcription"/>
    <property type="evidence" value="ECO:0007669"/>
    <property type="project" value="InterPro"/>
</dbReference>
<proteinExistence type="predicted"/>
<dbReference type="InterPro" id="IPR000014">
    <property type="entry name" value="PAS"/>
</dbReference>
<dbReference type="EMBL" id="CP038150">
    <property type="protein sequence ID" value="QBR01681.1"/>
    <property type="molecule type" value="Genomic_DNA"/>
</dbReference>
<dbReference type="Pfam" id="PF00990">
    <property type="entry name" value="GGDEF"/>
    <property type="match status" value="1"/>
</dbReference>
<dbReference type="SUPFAM" id="SSF55073">
    <property type="entry name" value="Nucleotide cyclase"/>
    <property type="match status" value="1"/>
</dbReference>
<feature type="region of interest" description="Disordered" evidence="3">
    <location>
        <begin position="425"/>
        <end position="452"/>
    </location>
</feature>
<evidence type="ECO:0000313" key="7">
    <source>
        <dbReference type="Proteomes" id="UP000295727"/>
    </source>
</evidence>
<dbReference type="InterPro" id="IPR013767">
    <property type="entry name" value="PAS_fold"/>
</dbReference>
<sequence>MNKWPGSVQDFVNEIAASVAVIAYNAAGELIVTACNDSFLDMTGIRRQWTHSSPVAFDAVIPSYARSEFREKLRQCFTTGTAQELEQVYDLKGGTRWWRLSLKPLRHAEEGYVAPQILVTGLDITQRMELMRALEVSTSRFRSVVDAAYDAIITMDQRHNITLFNHAAEKLFWYEASEMIGEHIERLIPEEYRPNHAQYVDQFARSPIRSREMDERNRVFGLHRDGSLLPAEAAISKINVDGVIEFTAVIRDITDRMRLMDLFQKQAITDELTGLPNRRQFIDATRAMMESDEILSVFILDVDYFKKINDTYGHDGGDEVLRALGKAGTATSRQMDIFARWGGEEFVAALPGTDAEQAREIAEKLRSIFENQDFAHTWQIGKIPAFTVSIGVATRAPGESDLDAILRRADEALYRAKNAGRNRVEVNGLTADASQHRPVEGASTRQQPREPD</sequence>
<dbReference type="CDD" id="cd00130">
    <property type="entry name" value="PAS"/>
    <property type="match status" value="2"/>
</dbReference>
<dbReference type="Proteomes" id="UP000295727">
    <property type="component" value="Chromosome 3"/>
</dbReference>
<dbReference type="SMART" id="SM00267">
    <property type="entry name" value="GGDEF"/>
    <property type="match status" value="1"/>
</dbReference>
<dbReference type="Gene3D" id="3.30.70.270">
    <property type="match status" value="1"/>
</dbReference>
<dbReference type="InterPro" id="IPR035965">
    <property type="entry name" value="PAS-like_dom_sf"/>
</dbReference>
<accession>A0A4P7CZA5</accession>
<evidence type="ECO:0000256" key="2">
    <source>
        <dbReference type="ARBA" id="ARBA00034247"/>
    </source>
</evidence>
<dbReference type="NCBIfam" id="TIGR00229">
    <property type="entry name" value="sensory_box"/>
    <property type="match status" value="1"/>
</dbReference>
<dbReference type="AlphaFoldDB" id="A0A4P7CZA5"/>
<dbReference type="CDD" id="cd01949">
    <property type="entry name" value="GGDEF"/>
    <property type="match status" value="1"/>
</dbReference>
<dbReference type="KEGG" id="ppai:E1956_31460"/>
<dbReference type="PROSITE" id="PS50112">
    <property type="entry name" value="PAS"/>
    <property type="match status" value="1"/>
</dbReference>
<dbReference type="EC" id="2.7.7.65" evidence="1"/>
<dbReference type="Pfam" id="PF00989">
    <property type="entry name" value="PAS"/>
    <property type="match status" value="1"/>
</dbReference>
<evidence type="ECO:0000313" key="6">
    <source>
        <dbReference type="EMBL" id="QBR01681.1"/>
    </source>
</evidence>
<dbReference type="GO" id="GO:0005886">
    <property type="term" value="C:plasma membrane"/>
    <property type="evidence" value="ECO:0007669"/>
    <property type="project" value="TreeGrafter"/>
</dbReference>
<organism evidence="6 7">
    <name type="scientific">Paraburkholderia pallida</name>
    <dbReference type="NCBI Taxonomy" id="2547399"/>
    <lineage>
        <taxon>Bacteria</taxon>
        <taxon>Pseudomonadati</taxon>
        <taxon>Pseudomonadota</taxon>
        <taxon>Betaproteobacteria</taxon>
        <taxon>Burkholderiales</taxon>
        <taxon>Burkholderiaceae</taxon>
        <taxon>Paraburkholderia</taxon>
    </lineage>
</organism>
<evidence type="ECO:0000259" key="5">
    <source>
        <dbReference type="PROSITE" id="PS50887"/>
    </source>
</evidence>
<dbReference type="NCBIfam" id="TIGR00254">
    <property type="entry name" value="GGDEF"/>
    <property type="match status" value="1"/>
</dbReference>
<dbReference type="Pfam" id="PF08448">
    <property type="entry name" value="PAS_4"/>
    <property type="match status" value="1"/>
</dbReference>
<evidence type="ECO:0000259" key="4">
    <source>
        <dbReference type="PROSITE" id="PS50112"/>
    </source>
</evidence>